<dbReference type="EMBL" id="NWTN01000026">
    <property type="protein sequence ID" value="PRQ65158.1"/>
    <property type="molecule type" value="Genomic_DNA"/>
</dbReference>
<keyword evidence="2" id="KW-1185">Reference proteome</keyword>
<comment type="caution">
    <text evidence="1">The sequence shown here is derived from an EMBL/GenBank/DDBJ whole genome shotgun (WGS) entry which is preliminary data.</text>
</comment>
<evidence type="ECO:0008006" key="3">
    <source>
        <dbReference type="Google" id="ProtNLM"/>
    </source>
</evidence>
<proteinExistence type="predicted"/>
<accession>A0ABX5D649</accession>
<sequence length="455" mass="53690">MFLLNHKKHIIRKISQDEYQLLKQPLTPDTEVFHSQQKMLVNWREQQRWVQCDCLDKDLSAQEKPIMALRRMPSGLMIFSILPNSVPHHSHCHFYRMVRQKHYENGQKLRQAKKRTDFMFHRHAIEKVEDEEETEKPVSTSSNKPSVPGLQRFLYNLAHEAGTHTFAHHHKLEESAFLYRLKQAAKGFTINRLFRLSDYLYTHLNERSEAIYRLKVTAEQWVKSARPHCVFLLLIDEVIKEEHRTLLRRYRYDEEKKSWSSEDLILPKDCDLVMPGRQHGVKKNPALAAITYTDLSTNDVPFFGPAKAVVLPVVSKAHLMMVESNYERVVAKCLRRYQRFLARRAKVQYFVRVTKPLDDLRTPISDASCRPDFVLEYNNKKVILEVMGTHDEDYLERKERTVPLMEELAPVYEFDAYQADKDGELEQRAWLACQEALNVLFADDPLFDAQMWNEM</sequence>
<evidence type="ECO:0000313" key="2">
    <source>
        <dbReference type="Proteomes" id="UP000238163"/>
    </source>
</evidence>
<dbReference type="Proteomes" id="UP000238163">
    <property type="component" value="Unassembled WGS sequence"/>
</dbReference>
<dbReference type="RefSeq" id="WP_106008942.1">
    <property type="nucleotide sequence ID" value="NZ_NWTN01000026.1"/>
</dbReference>
<protein>
    <recommendedName>
        <fullName evidence="3">DUF1173 domain-containing protein</fullName>
    </recommendedName>
</protein>
<organism evidence="1 2">
    <name type="scientific">Vibrio mediterranei</name>
    <dbReference type="NCBI Taxonomy" id="689"/>
    <lineage>
        <taxon>Bacteria</taxon>
        <taxon>Pseudomonadati</taxon>
        <taxon>Pseudomonadota</taxon>
        <taxon>Gammaproteobacteria</taxon>
        <taxon>Vibrionales</taxon>
        <taxon>Vibrionaceae</taxon>
        <taxon>Vibrio</taxon>
    </lineage>
</organism>
<reference evidence="1 2" key="2">
    <citation type="submission" date="2018-03" db="EMBL/GenBank/DDBJ databases">
        <title>Genetic Diversity and Phenotypic Plasticity of AHL Mediated Quorum Sensing in Environmental Strains of Vibrio mediterranei.</title>
        <authorList>
            <person name="Lantoine F."/>
            <person name="Vouve F."/>
        </authorList>
    </citation>
    <scope>NUCLEOTIDE SEQUENCE [LARGE SCALE GENOMIC DNA]</scope>
    <source>
        <strain evidence="1 2">17LN0615E</strain>
    </source>
</reference>
<reference evidence="1 2" key="1">
    <citation type="submission" date="2017-09" db="EMBL/GenBank/DDBJ databases">
        <authorList>
            <person name="Girard L."/>
            <person name="Lami R."/>
            <person name="Suzuki M."/>
            <person name="Baudart J."/>
        </authorList>
    </citation>
    <scope>NUCLEOTIDE SEQUENCE [LARGE SCALE GENOMIC DNA]</scope>
    <source>
        <strain evidence="1 2">17LN0615E</strain>
    </source>
</reference>
<evidence type="ECO:0000313" key="1">
    <source>
        <dbReference type="EMBL" id="PRQ65158.1"/>
    </source>
</evidence>
<gene>
    <name evidence="1" type="ORF">COR51_23850</name>
</gene>
<name>A0ABX5D649_9VIBR</name>